<dbReference type="PANTHER" id="PTHR48105">
    <property type="entry name" value="THIOREDOXIN REDUCTASE 1-RELATED-RELATED"/>
    <property type="match status" value="1"/>
</dbReference>
<comment type="cofactor">
    <cofactor evidence="4">
        <name>FAD</name>
        <dbReference type="ChEBI" id="CHEBI:57692"/>
    </cofactor>
</comment>
<name>A0A7W9W057_9FIRM</name>
<evidence type="ECO:0000313" key="7">
    <source>
        <dbReference type="Proteomes" id="UP000522163"/>
    </source>
</evidence>
<dbReference type="Proteomes" id="UP000522163">
    <property type="component" value="Unassembled WGS sequence"/>
</dbReference>
<comment type="catalytic activity">
    <reaction evidence="4">
        <text>[thioredoxin]-dithiol + NADP(+) = [thioredoxin]-disulfide + NADPH + H(+)</text>
        <dbReference type="Rhea" id="RHEA:20345"/>
        <dbReference type="Rhea" id="RHEA-COMP:10698"/>
        <dbReference type="Rhea" id="RHEA-COMP:10700"/>
        <dbReference type="ChEBI" id="CHEBI:15378"/>
        <dbReference type="ChEBI" id="CHEBI:29950"/>
        <dbReference type="ChEBI" id="CHEBI:50058"/>
        <dbReference type="ChEBI" id="CHEBI:57783"/>
        <dbReference type="ChEBI" id="CHEBI:58349"/>
        <dbReference type="EC" id="1.8.1.9"/>
    </reaction>
</comment>
<dbReference type="EC" id="1.8.1.9" evidence="4"/>
<dbReference type="Gene3D" id="3.50.50.60">
    <property type="entry name" value="FAD/NAD(P)-binding domain"/>
    <property type="match status" value="2"/>
</dbReference>
<feature type="domain" description="FAD/NAD(P)-binding" evidence="5">
    <location>
        <begin position="2"/>
        <end position="288"/>
    </location>
</feature>
<comment type="caution">
    <text evidence="6">The sequence shown here is derived from an EMBL/GenBank/DDBJ whole genome shotgun (WGS) entry which is preliminary data.</text>
</comment>
<dbReference type="GO" id="GO:0019430">
    <property type="term" value="P:removal of superoxide radicals"/>
    <property type="evidence" value="ECO:0007669"/>
    <property type="project" value="UniProtKB-UniRule"/>
</dbReference>
<keyword evidence="4" id="KW-0274">FAD</keyword>
<evidence type="ECO:0000256" key="4">
    <source>
        <dbReference type="RuleBase" id="RU003880"/>
    </source>
</evidence>
<dbReference type="GO" id="GO:0004791">
    <property type="term" value="F:thioredoxin-disulfide reductase (NADPH) activity"/>
    <property type="evidence" value="ECO:0007669"/>
    <property type="project" value="UniProtKB-UniRule"/>
</dbReference>
<evidence type="ECO:0000256" key="3">
    <source>
        <dbReference type="ARBA" id="ARBA00023002"/>
    </source>
</evidence>
<dbReference type="PRINTS" id="PR00368">
    <property type="entry name" value="FADPNR"/>
</dbReference>
<sequence length="304" mass="32349">MHDIIIVGAGTAGLSAAIYGLRAGKSVLVLEQASYGGQIINTPEIENYPAIQKISGFEFATNLYNQAKNLGAEFAFEKVEGIEDKGQFKEVKTKDKSYEGKTVILATGAKNRSLGVEKEEELVGKGISYCATCDGMFYRGKVVAVNGGGNTAVEDATFLSDYVQKVYVIHRRDEFRADKAEVDRLVAKPNVELVLNSTVKKLESDASGLTGVVVENKNGEERTLKVDGLFVAIGQAPDNQAFSELVELDGKGYISAGESTLTKTPGIFTAGDCRTKAIRQLATAASDGAVAGLAAVSYINEKGL</sequence>
<dbReference type="NCBIfam" id="TIGR01292">
    <property type="entry name" value="TRX_reduct"/>
    <property type="match status" value="1"/>
</dbReference>
<dbReference type="GeneID" id="85014047"/>
<organism evidence="6 7">
    <name type="scientific">Oribacterium sinus</name>
    <dbReference type="NCBI Taxonomy" id="237576"/>
    <lineage>
        <taxon>Bacteria</taxon>
        <taxon>Bacillati</taxon>
        <taxon>Bacillota</taxon>
        <taxon>Clostridia</taxon>
        <taxon>Lachnospirales</taxon>
        <taxon>Lachnospiraceae</taxon>
        <taxon>Oribacterium</taxon>
    </lineage>
</organism>
<accession>A0A7W9W057</accession>
<dbReference type="InterPro" id="IPR005982">
    <property type="entry name" value="Thioredox_Rdtase"/>
</dbReference>
<dbReference type="GO" id="GO:0005737">
    <property type="term" value="C:cytoplasm"/>
    <property type="evidence" value="ECO:0007669"/>
    <property type="project" value="InterPro"/>
</dbReference>
<gene>
    <name evidence="6" type="ORF">HNQ46_000484</name>
</gene>
<keyword evidence="3 4" id="KW-0560">Oxidoreductase</keyword>
<dbReference type="EMBL" id="JACHHH010000002">
    <property type="protein sequence ID" value="MBB6040521.1"/>
    <property type="molecule type" value="Genomic_DNA"/>
</dbReference>
<comment type="similarity">
    <text evidence="1 4">Belongs to the class-II pyridine nucleotide-disulfide oxidoreductase family.</text>
</comment>
<comment type="subunit">
    <text evidence="4">Homodimer.</text>
</comment>
<dbReference type="InterPro" id="IPR036188">
    <property type="entry name" value="FAD/NAD-bd_sf"/>
</dbReference>
<dbReference type="InterPro" id="IPR050097">
    <property type="entry name" value="Ferredoxin-NADP_redctase_2"/>
</dbReference>
<reference evidence="6 7" key="1">
    <citation type="submission" date="2020-08" db="EMBL/GenBank/DDBJ databases">
        <title>Genomic Encyclopedia of Type Strains, Phase IV (KMG-IV): sequencing the most valuable type-strain genomes for metagenomic binning, comparative biology and taxonomic classification.</title>
        <authorList>
            <person name="Goeker M."/>
        </authorList>
    </citation>
    <scope>NUCLEOTIDE SEQUENCE [LARGE SCALE GENOMIC DNA]</scope>
    <source>
        <strain evidence="6 7">DSM 17245</strain>
    </source>
</reference>
<dbReference type="PRINTS" id="PR00469">
    <property type="entry name" value="PNDRDTASEII"/>
</dbReference>
<evidence type="ECO:0000256" key="1">
    <source>
        <dbReference type="ARBA" id="ARBA00009333"/>
    </source>
</evidence>
<evidence type="ECO:0000256" key="2">
    <source>
        <dbReference type="ARBA" id="ARBA00022630"/>
    </source>
</evidence>
<keyword evidence="2 4" id="KW-0285">Flavoprotein</keyword>
<keyword evidence="4" id="KW-0676">Redox-active center</keyword>
<dbReference type="InterPro" id="IPR023753">
    <property type="entry name" value="FAD/NAD-binding_dom"/>
</dbReference>
<dbReference type="Pfam" id="PF07992">
    <property type="entry name" value="Pyr_redox_2"/>
    <property type="match status" value="1"/>
</dbReference>
<dbReference type="RefSeq" id="WP_183682527.1">
    <property type="nucleotide sequence ID" value="NZ_JACHHH010000002.1"/>
</dbReference>
<protein>
    <recommendedName>
        <fullName evidence="4">Thioredoxin reductase</fullName>
        <ecNumber evidence="4">1.8.1.9</ecNumber>
    </recommendedName>
</protein>
<evidence type="ECO:0000259" key="5">
    <source>
        <dbReference type="Pfam" id="PF07992"/>
    </source>
</evidence>
<evidence type="ECO:0000313" key="6">
    <source>
        <dbReference type="EMBL" id="MBB6040521.1"/>
    </source>
</evidence>
<dbReference type="SUPFAM" id="SSF51905">
    <property type="entry name" value="FAD/NAD(P)-binding domain"/>
    <property type="match status" value="1"/>
</dbReference>
<proteinExistence type="inferred from homology"/>
<dbReference type="AlphaFoldDB" id="A0A7W9W057"/>